<keyword evidence="1" id="KW-0175">Coiled coil</keyword>
<dbReference type="EMBL" id="JBHRYB010000005">
    <property type="protein sequence ID" value="MFC3680168.1"/>
    <property type="molecule type" value="Genomic_DNA"/>
</dbReference>
<organism evidence="2 3">
    <name type="scientific">Bacterioplanoides pacificum</name>
    <dbReference type="NCBI Taxonomy" id="1171596"/>
    <lineage>
        <taxon>Bacteria</taxon>
        <taxon>Pseudomonadati</taxon>
        <taxon>Pseudomonadota</taxon>
        <taxon>Gammaproteobacteria</taxon>
        <taxon>Oceanospirillales</taxon>
        <taxon>Oceanospirillaceae</taxon>
        <taxon>Bacterioplanoides</taxon>
    </lineage>
</organism>
<evidence type="ECO:0000313" key="2">
    <source>
        <dbReference type="EMBL" id="MFC3680168.1"/>
    </source>
</evidence>
<protein>
    <submittedName>
        <fullName evidence="2">Uncharacterized protein</fullName>
    </submittedName>
</protein>
<evidence type="ECO:0000313" key="3">
    <source>
        <dbReference type="Proteomes" id="UP001595722"/>
    </source>
</evidence>
<name>A0ABV7VT68_9GAMM</name>
<reference evidence="3" key="1">
    <citation type="journal article" date="2019" name="Int. J. Syst. Evol. Microbiol.">
        <title>The Global Catalogue of Microorganisms (GCM) 10K type strain sequencing project: providing services to taxonomists for standard genome sequencing and annotation.</title>
        <authorList>
            <consortium name="The Broad Institute Genomics Platform"/>
            <consortium name="The Broad Institute Genome Sequencing Center for Infectious Disease"/>
            <person name="Wu L."/>
            <person name="Ma J."/>
        </authorList>
    </citation>
    <scope>NUCLEOTIDE SEQUENCE [LARGE SCALE GENOMIC DNA]</scope>
    <source>
        <strain evidence="3">KCTC 42424</strain>
    </source>
</reference>
<accession>A0ABV7VT68</accession>
<keyword evidence="3" id="KW-1185">Reference proteome</keyword>
<evidence type="ECO:0000256" key="1">
    <source>
        <dbReference type="SAM" id="Coils"/>
    </source>
</evidence>
<dbReference type="Proteomes" id="UP001595722">
    <property type="component" value="Unassembled WGS sequence"/>
</dbReference>
<dbReference type="RefSeq" id="WP_376866031.1">
    <property type="nucleotide sequence ID" value="NZ_JBHRYB010000005.1"/>
</dbReference>
<gene>
    <name evidence="2" type="ORF">ACFOMG_08655</name>
</gene>
<proteinExistence type="predicted"/>
<comment type="caution">
    <text evidence="2">The sequence shown here is derived from an EMBL/GenBank/DDBJ whole genome shotgun (WGS) entry which is preliminary data.</text>
</comment>
<sequence>MSTTVLIILAILTAVSAVAALSIIRWREQQRLARARLMVELSDLVLQHHDAISVLHPWLSENSIVTLANIIQRANRQMAELQLSVNNKVKKATLQASEWIENPPMKKPSALPQDEPGAKQLRKALQLEIDLVKQAYQNRRLEAAPASALLRELRLLNVRLVVTVLLSKASAAISMNNPSSAELHLQKVIKTVKAIKHPNDEVMSLCQRATLMLDDIKQNKAQPSDNNRLAEAADQLAEEQDAWKKKHF</sequence>
<feature type="coiled-coil region" evidence="1">
    <location>
        <begin position="64"/>
        <end position="91"/>
    </location>
</feature>